<evidence type="ECO:0000313" key="9">
    <source>
        <dbReference type="Proteomes" id="UP001143463"/>
    </source>
</evidence>
<accession>A0A9W6KZK9</accession>
<evidence type="ECO:0000256" key="6">
    <source>
        <dbReference type="PIRSR" id="PIRSR017340-1"/>
    </source>
</evidence>
<gene>
    <name evidence="8" type="ORF">GCM10017577_21980</name>
</gene>
<proteinExistence type="inferred from homology"/>
<comment type="cofactor">
    <cofactor evidence="1">
        <name>Mg(2+)</name>
        <dbReference type="ChEBI" id="CHEBI:18420"/>
    </cofactor>
</comment>
<sequence>MIAVYDAAGTVVGAAPRAEVYARSLWHGSAGVILRSTDGRRVYVHRRADDKLVMPGLWDCVAGGVVDPGETPLGTATRELAEELDVRGVVLRPLLAVAWESGPGAGLGGPEGLRCHLFGYEAFSDGPVHHQASEVAEGGWRTNAELAELLADPARGFAPDSRILAEHFLRTL</sequence>
<dbReference type="InterPro" id="IPR024195">
    <property type="entry name" value="NUDIX_hydrolase_YfcD_pred"/>
</dbReference>
<dbReference type="GO" id="GO:0016817">
    <property type="term" value="F:hydrolase activity, acting on acid anhydrides"/>
    <property type="evidence" value="ECO:0007669"/>
    <property type="project" value="InterPro"/>
</dbReference>
<dbReference type="PROSITE" id="PS51462">
    <property type="entry name" value="NUDIX"/>
    <property type="match status" value="1"/>
</dbReference>
<name>A0A9W6KZK9_9PSEU</name>
<dbReference type="InterPro" id="IPR000086">
    <property type="entry name" value="NUDIX_hydrolase_dom"/>
</dbReference>
<reference evidence="8" key="1">
    <citation type="journal article" date="2014" name="Int. J. Syst. Evol. Microbiol.">
        <title>Complete genome sequence of Corynebacterium casei LMG S-19264T (=DSM 44701T), isolated from a smear-ripened cheese.</title>
        <authorList>
            <consortium name="US DOE Joint Genome Institute (JGI-PGF)"/>
            <person name="Walter F."/>
            <person name="Albersmeier A."/>
            <person name="Kalinowski J."/>
            <person name="Ruckert C."/>
        </authorList>
    </citation>
    <scope>NUCLEOTIDE SEQUENCE</scope>
    <source>
        <strain evidence="8">VKM Ac-1069</strain>
    </source>
</reference>
<keyword evidence="9" id="KW-1185">Reference proteome</keyword>
<dbReference type="GO" id="GO:0046872">
    <property type="term" value="F:metal ion binding"/>
    <property type="evidence" value="ECO:0007669"/>
    <property type="project" value="UniProtKB-KW"/>
</dbReference>
<dbReference type="Proteomes" id="UP001143463">
    <property type="component" value="Unassembled WGS sequence"/>
</dbReference>
<evidence type="ECO:0000256" key="5">
    <source>
        <dbReference type="ARBA" id="ARBA00022842"/>
    </source>
</evidence>
<dbReference type="PIRSF" id="PIRSF017340">
    <property type="entry name" value="Nudix_hydro"/>
    <property type="match status" value="1"/>
</dbReference>
<dbReference type="InterPro" id="IPR015797">
    <property type="entry name" value="NUDIX_hydrolase-like_dom_sf"/>
</dbReference>
<dbReference type="InterPro" id="IPR020084">
    <property type="entry name" value="NUDIX_hydrolase_CS"/>
</dbReference>
<keyword evidence="5 6" id="KW-0460">Magnesium</keyword>
<evidence type="ECO:0000256" key="2">
    <source>
        <dbReference type="ARBA" id="ARBA00005582"/>
    </source>
</evidence>
<evidence type="ECO:0000259" key="7">
    <source>
        <dbReference type="PROSITE" id="PS51462"/>
    </source>
</evidence>
<evidence type="ECO:0000313" key="8">
    <source>
        <dbReference type="EMBL" id="GLL11057.1"/>
    </source>
</evidence>
<dbReference type="SUPFAM" id="SSF55811">
    <property type="entry name" value="Nudix"/>
    <property type="match status" value="1"/>
</dbReference>
<evidence type="ECO:0000256" key="4">
    <source>
        <dbReference type="ARBA" id="ARBA00022801"/>
    </source>
</evidence>
<feature type="binding site" evidence="6">
    <location>
        <position position="83"/>
    </location>
    <ligand>
        <name>Mg(2+)</name>
        <dbReference type="ChEBI" id="CHEBI:18420"/>
    </ligand>
</feature>
<dbReference type="Pfam" id="PF00293">
    <property type="entry name" value="NUDIX"/>
    <property type="match status" value="1"/>
</dbReference>
<dbReference type="PROSITE" id="PS00893">
    <property type="entry name" value="NUDIX_BOX"/>
    <property type="match status" value="1"/>
</dbReference>
<evidence type="ECO:0000256" key="3">
    <source>
        <dbReference type="ARBA" id="ARBA00022723"/>
    </source>
</evidence>
<dbReference type="Gene3D" id="3.90.79.10">
    <property type="entry name" value="Nucleoside Triphosphate Pyrophosphohydrolase"/>
    <property type="match status" value="1"/>
</dbReference>
<feature type="binding site" evidence="6">
    <location>
        <position position="79"/>
    </location>
    <ligand>
        <name>Mg(2+)</name>
        <dbReference type="ChEBI" id="CHEBI:18420"/>
    </ligand>
</feature>
<keyword evidence="4 8" id="KW-0378">Hydrolase</keyword>
<protein>
    <submittedName>
        <fullName evidence="8">NUDIX hydrolase</fullName>
    </submittedName>
</protein>
<keyword evidence="3 6" id="KW-0479">Metal-binding</keyword>
<dbReference type="AlphaFoldDB" id="A0A9W6KZK9"/>
<comment type="similarity">
    <text evidence="2">Belongs to the Nudix hydrolase family.</text>
</comment>
<reference evidence="8" key="2">
    <citation type="submission" date="2023-01" db="EMBL/GenBank/DDBJ databases">
        <authorList>
            <person name="Sun Q."/>
            <person name="Evtushenko L."/>
        </authorList>
    </citation>
    <scope>NUCLEOTIDE SEQUENCE</scope>
    <source>
        <strain evidence="8">VKM Ac-1069</strain>
    </source>
</reference>
<dbReference type="EMBL" id="BSFQ01000007">
    <property type="protein sequence ID" value="GLL11057.1"/>
    <property type="molecule type" value="Genomic_DNA"/>
</dbReference>
<organism evidence="8 9">
    <name type="scientific">Pseudonocardia halophobica</name>
    <dbReference type="NCBI Taxonomy" id="29401"/>
    <lineage>
        <taxon>Bacteria</taxon>
        <taxon>Bacillati</taxon>
        <taxon>Actinomycetota</taxon>
        <taxon>Actinomycetes</taxon>
        <taxon>Pseudonocardiales</taxon>
        <taxon>Pseudonocardiaceae</taxon>
        <taxon>Pseudonocardia</taxon>
    </lineage>
</organism>
<evidence type="ECO:0000256" key="1">
    <source>
        <dbReference type="ARBA" id="ARBA00001946"/>
    </source>
</evidence>
<feature type="domain" description="Nudix hydrolase" evidence="7">
    <location>
        <begin position="25"/>
        <end position="163"/>
    </location>
</feature>
<comment type="caution">
    <text evidence="8">The sequence shown here is derived from an EMBL/GenBank/DDBJ whole genome shotgun (WGS) entry which is preliminary data.</text>
</comment>